<accession>A0AAW5AUA7</accession>
<dbReference type="Pfam" id="PF00425">
    <property type="entry name" value="Chorismate_bind"/>
    <property type="match status" value="1"/>
</dbReference>
<dbReference type="PRINTS" id="PR00095">
    <property type="entry name" value="ANTSNTHASEI"/>
</dbReference>
<dbReference type="PANTHER" id="PTHR11236:SF50">
    <property type="entry name" value="AMINODEOXYCHORISMATE SYNTHASE COMPONENT 1"/>
    <property type="match status" value="1"/>
</dbReference>
<dbReference type="EMBL" id="JAKKDL010000023">
    <property type="protein sequence ID" value="MCF7530605.1"/>
    <property type="molecule type" value="Genomic_DNA"/>
</dbReference>
<evidence type="ECO:0000313" key="3">
    <source>
        <dbReference type="Proteomes" id="UP001201397"/>
    </source>
</evidence>
<comment type="caution">
    <text evidence="2">The sequence shown here is derived from an EMBL/GenBank/DDBJ whole genome shotgun (WGS) entry which is preliminary data.</text>
</comment>
<dbReference type="InterPro" id="IPR019999">
    <property type="entry name" value="Anth_synth_I-like"/>
</dbReference>
<dbReference type="AlphaFoldDB" id="A0AAW5AUA7"/>
<feature type="domain" description="Chorismate-utilising enzyme C-terminal" evidence="1">
    <location>
        <begin position="119"/>
        <end position="384"/>
    </location>
</feature>
<dbReference type="Gene3D" id="3.20.10.10">
    <property type="entry name" value="D-amino Acid Aminotransferase, subunit A, domain 2"/>
    <property type="match status" value="1"/>
</dbReference>
<dbReference type="Gene3D" id="3.30.470.10">
    <property type="match status" value="1"/>
</dbReference>
<dbReference type="InterPro" id="IPR036038">
    <property type="entry name" value="Aminotransferase-like"/>
</dbReference>
<dbReference type="InterPro" id="IPR001544">
    <property type="entry name" value="Aminotrans_IV"/>
</dbReference>
<dbReference type="PANTHER" id="PTHR11236">
    <property type="entry name" value="AMINOBENZOATE/ANTHRANILATE SYNTHASE"/>
    <property type="match status" value="1"/>
</dbReference>
<dbReference type="InterPro" id="IPR043131">
    <property type="entry name" value="BCAT-like_N"/>
</dbReference>
<reference evidence="2" key="1">
    <citation type="submission" date="2022-01" db="EMBL/GenBank/DDBJ databases">
        <title>Neisseria sp. ZJ104.</title>
        <authorList>
            <person name="Yang C."/>
        </authorList>
    </citation>
    <scope>NUCLEOTIDE SEQUENCE</scope>
    <source>
        <strain evidence="2">ZJ104</strain>
    </source>
</reference>
<dbReference type="Proteomes" id="UP001201397">
    <property type="component" value="Unassembled WGS sequence"/>
</dbReference>
<evidence type="ECO:0000313" key="2">
    <source>
        <dbReference type="EMBL" id="MCF7530605.1"/>
    </source>
</evidence>
<proteinExistence type="predicted"/>
<dbReference type="Pfam" id="PF01063">
    <property type="entry name" value="Aminotran_4"/>
    <property type="match status" value="1"/>
</dbReference>
<name>A0AAW5AUA7_9NEIS</name>
<gene>
    <name evidence="2" type="ORF">L4H06_10265</name>
</gene>
<sequence length="608" mass="66981">MYNENICSKAASFFAVFDDAVSGRAKCYQNHKDSRFLTADSLHLLDNVLQQGWQSGLHAVLCADYTFGQALMGMPSENASGVLAVHWFADCAEVDIEDWLNQFSDGLAGISTPQSSTNEADYLAAVAAVHDAIRRGDTYQINYTTRLHFDTYGSPIALYRRLRQPVPYAALTCLPDQNGATGWTLCFSPELFLKIHSDGQITTEPMKGTAPILHDGLDEQRAEILQSDPKNRAENIMIVDLLRNDLGKISQTGSVRVPEPLKVSRFGSVWQMTSTINAQAQPQTGAADIFWAAFPCGSITGAPKRMSMQIIQALESEARGLYTGSIGYLNPCGSGLGFEGVLNVVIRTLSLTPTKRADVYHGVYGVGSGIVIDSDPQGEYQECGWKARFLTELAPPFGIFETLNVRHRQCRLLHRHLGRLKTAAHALNLRLPSDYVQQIEHYLAAMPSENSRLKISLNSDGLSFSHAPIRPVSGIQNLLISPNTLPVCDYLRRFKTDRRAAFDAAWQTAEQHGAFDSLLFNTEGVLLEGGRSSVFVKINGQWHTPALDLDILNGVMRQEILDNPQHYLGADNVAESHISADMLANAERICISNALRGVMEARIIRPET</sequence>
<dbReference type="GO" id="GO:0000162">
    <property type="term" value="P:L-tryptophan biosynthetic process"/>
    <property type="evidence" value="ECO:0007669"/>
    <property type="project" value="TreeGrafter"/>
</dbReference>
<protein>
    <submittedName>
        <fullName evidence="2">Bifunctional anthranilate synthase component I family protein/aminotransferase class IV</fullName>
    </submittedName>
</protein>
<dbReference type="GO" id="GO:0046820">
    <property type="term" value="F:4-amino-4-deoxychorismate synthase activity"/>
    <property type="evidence" value="ECO:0007669"/>
    <property type="project" value="TreeGrafter"/>
</dbReference>
<dbReference type="SUPFAM" id="SSF56322">
    <property type="entry name" value="ADC synthase"/>
    <property type="match status" value="1"/>
</dbReference>
<dbReference type="Gene3D" id="3.60.120.10">
    <property type="entry name" value="Anthranilate synthase"/>
    <property type="match status" value="1"/>
</dbReference>
<evidence type="ECO:0000259" key="1">
    <source>
        <dbReference type="Pfam" id="PF00425"/>
    </source>
</evidence>
<dbReference type="InterPro" id="IPR005801">
    <property type="entry name" value="ADC_synthase"/>
</dbReference>
<organism evidence="2 3">
    <name type="scientific">Neisseria lisongii</name>
    <dbReference type="NCBI Taxonomy" id="2912188"/>
    <lineage>
        <taxon>Bacteria</taxon>
        <taxon>Pseudomonadati</taxon>
        <taxon>Pseudomonadota</taxon>
        <taxon>Betaproteobacteria</taxon>
        <taxon>Neisseriales</taxon>
        <taxon>Neisseriaceae</taxon>
        <taxon>Neisseria</taxon>
    </lineage>
</organism>
<dbReference type="InterPro" id="IPR043132">
    <property type="entry name" value="BCAT-like_C"/>
</dbReference>
<dbReference type="InterPro" id="IPR015890">
    <property type="entry name" value="Chorismate_C"/>
</dbReference>
<dbReference type="RefSeq" id="WP_237093394.1">
    <property type="nucleotide sequence ID" value="NZ_JAKKDL010000023.1"/>
</dbReference>
<dbReference type="SUPFAM" id="SSF56752">
    <property type="entry name" value="D-aminoacid aminotransferase-like PLP-dependent enzymes"/>
    <property type="match status" value="1"/>
</dbReference>